<dbReference type="SUPFAM" id="SSF47384">
    <property type="entry name" value="Homodimeric domain of signal transducing histidine kinase"/>
    <property type="match status" value="1"/>
</dbReference>
<feature type="transmembrane region" description="Helical" evidence="5">
    <location>
        <begin position="64"/>
        <end position="80"/>
    </location>
</feature>
<dbReference type="KEGG" id="sli:Slin_5024"/>
<keyword evidence="5" id="KW-0812">Transmembrane</keyword>
<dbReference type="SMART" id="SM00388">
    <property type="entry name" value="HisKA"/>
    <property type="match status" value="1"/>
</dbReference>
<dbReference type="Pfam" id="PF00512">
    <property type="entry name" value="HisKA"/>
    <property type="match status" value="1"/>
</dbReference>
<dbReference type="EMBL" id="CP001769">
    <property type="protein sequence ID" value="ADB41001.1"/>
    <property type="molecule type" value="Genomic_DNA"/>
</dbReference>
<keyword evidence="7" id="KW-0418">Kinase</keyword>
<dbReference type="Gene3D" id="1.10.287.130">
    <property type="match status" value="1"/>
</dbReference>
<dbReference type="HOGENOM" id="CLU_603737_0_0_10"/>
<protein>
    <recommendedName>
        <fullName evidence="2">histidine kinase</fullName>
        <ecNumber evidence="2">2.7.13.3</ecNumber>
    </recommendedName>
</protein>
<comment type="catalytic activity">
    <reaction evidence="1">
        <text>ATP + protein L-histidine = ADP + protein N-phospho-L-histidine.</text>
        <dbReference type="EC" id="2.7.13.3"/>
    </reaction>
</comment>
<feature type="transmembrane region" description="Helical" evidence="5">
    <location>
        <begin position="120"/>
        <end position="139"/>
    </location>
</feature>
<keyword evidence="5" id="KW-1133">Transmembrane helix</keyword>
<keyword evidence="3" id="KW-0597">Phosphoprotein</keyword>
<evidence type="ECO:0000256" key="1">
    <source>
        <dbReference type="ARBA" id="ARBA00000085"/>
    </source>
</evidence>
<dbReference type="EC" id="2.7.13.3" evidence="2"/>
<dbReference type="Pfam" id="PF02518">
    <property type="entry name" value="HATPase_c"/>
    <property type="match status" value="1"/>
</dbReference>
<accession>D2QCZ5</accession>
<sequence length="457" mass="50768">MNTSSPEGIGTILLAAGAFQFARRFLDLPTRLPGWEPFFKRIWVIFGVLIGLSALFSIDLSNGWVALAMSLLFVFMLWQLKHFQPSRTVILAVAPFLLLWVVGSYLEHYAPKFYKANEGFFDNSIGFSTIWLGTFLVIANRQKKALVKIEQERAIEAEQRRIIEAKKQELEYLVAERTAKITLQKEELEQALVELKATQAQLIQSEKMASLGELTAGIAHEIQNPLNFVNNFSEVSIELIDELTEEQAKPDRDPELEAELLTDLKQNLQKINHHGGRASSIVKGMLQHSRAGAGQREPTDVNALCEEYLRLAYHGLRAKDKSFNAVFSTELDPSLGLISLVPQDVSRVLLNLFTNAFYAVQQRQKQEKTPGYQPAVSVSTRCANNEAVITVADNGTGIAEDVKQKIFQPFFTTKPTGEGTGLGLSLAYEIITKGHGGTLEVESEVGEGSKFIITLPG</sequence>
<dbReference type="AlphaFoldDB" id="D2QCZ5"/>
<dbReference type="InterPro" id="IPR003594">
    <property type="entry name" value="HATPase_dom"/>
</dbReference>
<feature type="domain" description="Histidine kinase" evidence="6">
    <location>
        <begin position="217"/>
        <end position="457"/>
    </location>
</feature>
<dbReference type="Proteomes" id="UP000002028">
    <property type="component" value="Chromosome"/>
</dbReference>
<organism evidence="7 8">
    <name type="scientific">Spirosoma linguale (strain ATCC 33905 / DSM 74 / LMG 10896 / Claus 1)</name>
    <dbReference type="NCBI Taxonomy" id="504472"/>
    <lineage>
        <taxon>Bacteria</taxon>
        <taxon>Pseudomonadati</taxon>
        <taxon>Bacteroidota</taxon>
        <taxon>Cytophagia</taxon>
        <taxon>Cytophagales</taxon>
        <taxon>Cytophagaceae</taxon>
        <taxon>Spirosoma</taxon>
    </lineage>
</organism>
<gene>
    <name evidence="7" type="ordered locus">Slin_5024</name>
</gene>
<evidence type="ECO:0000256" key="4">
    <source>
        <dbReference type="SAM" id="Coils"/>
    </source>
</evidence>
<dbReference type="PANTHER" id="PTHR43065">
    <property type="entry name" value="SENSOR HISTIDINE KINASE"/>
    <property type="match status" value="1"/>
</dbReference>
<keyword evidence="7" id="KW-0808">Transferase</keyword>
<evidence type="ECO:0000256" key="5">
    <source>
        <dbReference type="SAM" id="Phobius"/>
    </source>
</evidence>
<evidence type="ECO:0000256" key="2">
    <source>
        <dbReference type="ARBA" id="ARBA00012438"/>
    </source>
</evidence>
<dbReference type="InterPro" id="IPR036890">
    <property type="entry name" value="HATPase_C_sf"/>
</dbReference>
<dbReference type="PROSITE" id="PS50109">
    <property type="entry name" value="HIS_KIN"/>
    <property type="match status" value="1"/>
</dbReference>
<proteinExistence type="predicted"/>
<keyword evidence="4" id="KW-0175">Coiled coil</keyword>
<evidence type="ECO:0000256" key="3">
    <source>
        <dbReference type="ARBA" id="ARBA00022553"/>
    </source>
</evidence>
<dbReference type="SUPFAM" id="SSF55874">
    <property type="entry name" value="ATPase domain of HSP90 chaperone/DNA topoisomerase II/histidine kinase"/>
    <property type="match status" value="1"/>
</dbReference>
<dbReference type="PANTHER" id="PTHR43065:SF42">
    <property type="entry name" value="TWO-COMPONENT SENSOR PPRA"/>
    <property type="match status" value="1"/>
</dbReference>
<dbReference type="PRINTS" id="PR00344">
    <property type="entry name" value="BCTRLSENSOR"/>
</dbReference>
<dbReference type="Gene3D" id="3.30.565.10">
    <property type="entry name" value="Histidine kinase-like ATPase, C-terminal domain"/>
    <property type="match status" value="1"/>
</dbReference>
<keyword evidence="5" id="KW-0472">Membrane</keyword>
<dbReference type="STRING" id="504472.Slin_5024"/>
<feature type="transmembrane region" description="Helical" evidence="5">
    <location>
        <begin position="89"/>
        <end position="108"/>
    </location>
</feature>
<dbReference type="InterPro" id="IPR036097">
    <property type="entry name" value="HisK_dim/P_sf"/>
</dbReference>
<dbReference type="GO" id="GO:0000155">
    <property type="term" value="F:phosphorelay sensor kinase activity"/>
    <property type="evidence" value="ECO:0007669"/>
    <property type="project" value="InterPro"/>
</dbReference>
<dbReference type="InterPro" id="IPR003661">
    <property type="entry name" value="HisK_dim/P_dom"/>
</dbReference>
<dbReference type="InterPro" id="IPR005467">
    <property type="entry name" value="His_kinase_dom"/>
</dbReference>
<reference evidence="7 8" key="1">
    <citation type="journal article" date="2010" name="Stand. Genomic Sci.">
        <title>Complete genome sequence of Spirosoma linguale type strain (1).</title>
        <authorList>
            <person name="Lail K."/>
            <person name="Sikorski J."/>
            <person name="Saunders E."/>
            <person name="Lapidus A."/>
            <person name="Glavina Del Rio T."/>
            <person name="Copeland A."/>
            <person name="Tice H."/>
            <person name="Cheng J.-F."/>
            <person name="Lucas S."/>
            <person name="Nolan M."/>
            <person name="Bruce D."/>
            <person name="Goodwin L."/>
            <person name="Pitluck S."/>
            <person name="Ivanova N."/>
            <person name="Mavromatis K."/>
            <person name="Ovchinnikova G."/>
            <person name="Pati A."/>
            <person name="Chen A."/>
            <person name="Palaniappan K."/>
            <person name="Land M."/>
            <person name="Hauser L."/>
            <person name="Chang Y.-J."/>
            <person name="Jeffries C.D."/>
            <person name="Chain P."/>
            <person name="Brettin T."/>
            <person name="Detter J.C."/>
            <person name="Schuetze A."/>
            <person name="Rohde M."/>
            <person name="Tindall B.J."/>
            <person name="Goeker M."/>
            <person name="Bristow J."/>
            <person name="Eisen J.A."/>
            <person name="Markowitz V."/>
            <person name="Hugenholtz P."/>
            <person name="Kyrpides N.C."/>
            <person name="Klenk H.-P."/>
            <person name="Chen F."/>
        </authorList>
    </citation>
    <scope>NUCLEOTIDE SEQUENCE [LARGE SCALE GENOMIC DNA]</scope>
    <source>
        <strain evidence="8">ATCC 33905 / DSM 74 / LMG 10896 / Claus 1</strain>
    </source>
</reference>
<dbReference type="eggNOG" id="COG4191">
    <property type="taxonomic scope" value="Bacteria"/>
</dbReference>
<dbReference type="SMART" id="SM00387">
    <property type="entry name" value="HATPase_c"/>
    <property type="match status" value="1"/>
</dbReference>
<evidence type="ECO:0000259" key="6">
    <source>
        <dbReference type="PROSITE" id="PS50109"/>
    </source>
</evidence>
<dbReference type="InterPro" id="IPR004358">
    <property type="entry name" value="Sig_transdc_His_kin-like_C"/>
</dbReference>
<feature type="coiled-coil region" evidence="4">
    <location>
        <begin position="148"/>
        <end position="208"/>
    </location>
</feature>
<evidence type="ECO:0000313" key="8">
    <source>
        <dbReference type="Proteomes" id="UP000002028"/>
    </source>
</evidence>
<evidence type="ECO:0000313" key="7">
    <source>
        <dbReference type="EMBL" id="ADB41001.1"/>
    </source>
</evidence>
<dbReference type="RefSeq" id="WP_012929502.1">
    <property type="nucleotide sequence ID" value="NC_013730.1"/>
</dbReference>
<name>D2QCZ5_SPILD</name>
<keyword evidence="8" id="KW-1185">Reference proteome</keyword>
<dbReference type="CDD" id="cd00082">
    <property type="entry name" value="HisKA"/>
    <property type="match status" value="1"/>
</dbReference>